<sequence length="200" mass="23117">MKAKRFFDLVSAIVLLLVLGPAMLLVACIIRWKIGSPVLFRQTRPGLNGKPFTLYKFRTMTDERDEAGNLLSDEKRLTKTGKLIRKTSLDELPQLINVIKGDLSLVGPRPLLMEYVPLYTKRQWRRHEVRPGITGWAQINGRNKVTWEEKFELDVWYVDHRSFFLDLKIIMLTIGKVLKSEGVSQDHHVTAEKFTGRRNA</sequence>
<comment type="caution">
    <text evidence="3">The sequence shown here is derived from an EMBL/GenBank/DDBJ whole genome shotgun (WGS) entry which is preliminary data.</text>
</comment>
<evidence type="ECO:0000259" key="2">
    <source>
        <dbReference type="Pfam" id="PF02397"/>
    </source>
</evidence>
<dbReference type="STRING" id="1664069.BGLY_4077"/>
<dbReference type="GO" id="GO:0016780">
    <property type="term" value="F:phosphotransferase activity, for other substituted phosphate groups"/>
    <property type="evidence" value="ECO:0007669"/>
    <property type="project" value="TreeGrafter"/>
</dbReference>
<dbReference type="PATRIC" id="fig|1664069.3.peg.3458"/>
<dbReference type="PROSITE" id="PS51257">
    <property type="entry name" value="PROKAR_LIPOPROTEIN"/>
    <property type="match status" value="1"/>
</dbReference>
<organism evidence="3 5">
    <name type="scientific">Bacillus glycinifermentans</name>
    <dbReference type="NCBI Taxonomy" id="1664069"/>
    <lineage>
        <taxon>Bacteria</taxon>
        <taxon>Bacillati</taxon>
        <taxon>Bacillota</taxon>
        <taxon>Bacilli</taxon>
        <taxon>Bacillales</taxon>
        <taxon>Bacillaceae</taxon>
        <taxon>Bacillus</taxon>
    </lineage>
</organism>
<evidence type="ECO:0000256" key="1">
    <source>
        <dbReference type="ARBA" id="ARBA00006464"/>
    </source>
</evidence>
<protein>
    <submittedName>
        <fullName evidence="3">Sugar transferase</fullName>
        <ecNumber evidence="4">2.7.8.-</ecNumber>
    </submittedName>
</protein>
<dbReference type="PANTHER" id="PTHR30576:SF8">
    <property type="entry name" value="UNDECAPRENYL-PHOSPHATE GALACTOSE PHOSPHOTRANSFERASE"/>
    <property type="match status" value="1"/>
</dbReference>
<evidence type="ECO:0000313" key="4">
    <source>
        <dbReference type="EMBL" id="MEC0483326.1"/>
    </source>
</evidence>
<dbReference type="Proteomes" id="UP000036168">
    <property type="component" value="Unassembled WGS sequence"/>
</dbReference>
<comment type="similarity">
    <text evidence="1">Belongs to the bacterial sugar transferase family.</text>
</comment>
<accession>A0A0J6HGX5</accession>
<dbReference type="RefSeq" id="WP_048354350.1">
    <property type="nucleotide sequence ID" value="NZ_CP023481.1"/>
</dbReference>
<name>A0A0J6EAZ3_9BACI</name>
<reference evidence="4 6" key="3">
    <citation type="submission" date="2023-03" db="EMBL/GenBank/DDBJ databases">
        <title>Agriculturally important microbes genome sequencing.</title>
        <authorList>
            <person name="Dunlap C."/>
        </authorList>
    </citation>
    <scope>NUCLEOTIDE SEQUENCE [LARGE SCALE GENOMIC DNA]</scope>
    <source>
        <strain evidence="4 6">CBP-3203</strain>
    </source>
</reference>
<reference evidence="3" key="2">
    <citation type="submission" date="2015-10" db="EMBL/GenBank/DDBJ databases">
        <authorList>
            <person name="Gilbert D.G."/>
        </authorList>
    </citation>
    <scope>NUCLEOTIDE SEQUENCE</scope>
    <source>
        <strain evidence="3">GO-13</strain>
    </source>
</reference>
<evidence type="ECO:0000313" key="5">
    <source>
        <dbReference type="Proteomes" id="UP000036168"/>
    </source>
</evidence>
<dbReference type="InterPro" id="IPR003362">
    <property type="entry name" value="Bact_transf"/>
</dbReference>
<gene>
    <name evidence="3" type="ORF">AB447_208160</name>
    <name evidence="4" type="ORF">P8828_00425</name>
</gene>
<dbReference type="Pfam" id="PF02397">
    <property type="entry name" value="Bac_transf"/>
    <property type="match status" value="1"/>
</dbReference>
<dbReference type="AlphaFoldDB" id="A0A0J6EAZ3"/>
<accession>A0A0J6EAZ3</accession>
<dbReference type="Proteomes" id="UP001341297">
    <property type="component" value="Unassembled WGS sequence"/>
</dbReference>
<dbReference type="PANTHER" id="PTHR30576">
    <property type="entry name" value="COLANIC BIOSYNTHESIS UDP-GLUCOSE LIPID CARRIER TRANSFERASE"/>
    <property type="match status" value="1"/>
</dbReference>
<dbReference type="EMBL" id="JARRTL010000003">
    <property type="protein sequence ID" value="MEC0483326.1"/>
    <property type="molecule type" value="Genomic_DNA"/>
</dbReference>
<evidence type="ECO:0000313" key="6">
    <source>
        <dbReference type="Proteomes" id="UP001341297"/>
    </source>
</evidence>
<dbReference type="EMBL" id="LECW02000067">
    <property type="protein sequence ID" value="KRT88362.1"/>
    <property type="molecule type" value="Genomic_DNA"/>
</dbReference>
<feature type="domain" description="Bacterial sugar transferase" evidence="2">
    <location>
        <begin position="4"/>
        <end position="179"/>
    </location>
</feature>
<keyword evidence="3" id="KW-0808">Transferase</keyword>
<dbReference type="OrthoDB" id="9808602at2"/>
<keyword evidence="6" id="KW-1185">Reference proteome</keyword>
<reference evidence="3 5" key="1">
    <citation type="journal article" date="2015" name="Int. J. Syst. Evol. Microbiol.">
        <title>Bacillus glycinifermentans sp. nov., isolated from fermented soybean paste.</title>
        <authorList>
            <person name="Kim S.J."/>
            <person name="Dunlap C.A."/>
            <person name="Kwon S.W."/>
            <person name="Rooney A.P."/>
        </authorList>
    </citation>
    <scope>NUCLEOTIDE SEQUENCE [LARGE SCALE GENOMIC DNA]</scope>
    <source>
        <strain evidence="3 5">GO-13</strain>
    </source>
</reference>
<dbReference type="EC" id="2.7.8.-" evidence="4"/>
<evidence type="ECO:0000313" key="3">
    <source>
        <dbReference type="EMBL" id="KRT88362.1"/>
    </source>
</evidence>
<proteinExistence type="inferred from homology"/>